<accession>A0AAU7DDE6</accession>
<proteinExistence type="predicted"/>
<feature type="domain" description="Methyltransferase" evidence="2">
    <location>
        <begin position="49"/>
        <end position="146"/>
    </location>
</feature>
<evidence type="ECO:0000256" key="1">
    <source>
        <dbReference type="ARBA" id="ARBA00022679"/>
    </source>
</evidence>
<keyword evidence="1 3" id="KW-0808">Transferase</keyword>
<dbReference type="GO" id="GO:0008168">
    <property type="term" value="F:methyltransferase activity"/>
    <property type="evidence" value="ECO:0007669"/>
    <property type="project" value="UniProtKB-KW"/>
</dbReference>
<dbReference type="InterPro" id="IPR041698">
    <property type="entry name" value="Methyltransf_25"/>
</dbReference>
<dbReference type="CDD" id="cd02440">
    <property type="entry name" value="AdoMet_MTases"/>
    <property type="match status" value="1"/>
</dbReference>
<dbReference type="Pfam" id="PF13649">
    <property type="entry name" value="Methyltransf_25"/>
    <property type="match status" value="1"/>
</dbReference>
<dbReference type="InterPro" id="IPR029063">
    <property type="entry name" value="SAM-dependent_MTases_sf"/>
</dbReference>
<evidence type="ECO:0000259" key="2">
    <source>
        <dbReference type="Pfam" id="PF13649"/>
    </source>
</evidence>
<dbReference type="GO" id="GO:0032259">
    <property type="term" value="P:methylation"/>
    <property type="evidence" value="ECO:0007669"/>
    <property type="project" value="UniProtKB-KW"/>
</dbReference>
<dbReference type="Gene3D" id="3.40.50.150">
    <property type="entry name" value="Vaccinia Virus protein VP39"/>
    <property type="match status" value="1"/>
</dbReference>
<reference evidence="3" key="1">
    <citation type="submission" date="2023-03" db="EMBL/GenBank/DDBJ databases">
        <title>Edaphobacter sp.</title>
        <authorList>
            <person name="Huber K.J."/>
            <person name="Papendorf J."/>
            <person name="Pilke C."/>
            <person name="Bunk B."/>
            <person name="Sproeer C."/>
            <person name="Pester M."/>
        </authorList>
    </citation>
    <scope>NUCLEOTIDE SEQUENCE</scope>
    <source>
        <strain evidence="3">DSM 109920</strain>
    </source>
</reference>
<gene>
    <name evidence="3" type="ORF">P8936_08270</name>
</gene>
<protein>
    <submittedName>
        <fullName evidence="3">Class I SAM-dependent methyltransferase</fullName>
        <ecNumber evidence="3">2.1.1.-</ecNumber>
    </submittedName>
</protein>
<dbReference type="SUPFAM" id="SSF53335">
    <property type="entry name" value="S-adenosyl-L-methionine-dependent methyltransferases"/>
    <property type="match status" value="1"/>
</dbReference>
<dbReference type="PANTHER" id="PTHR43861">
    <property type="entry name" value="TRANS-ACONITATE 2-METHYLTRANSFERASE-RELATED"/>
    <property type="match status" value="1"/>
</dbReference>
<sequence length="262" mass="29349">MSTDTAGFYDDLAEHYHLIFKDWGRSIERQAGVLGPLLENKLARSPLKILDCACGIGTQAIGIAQRGHTVVASDLSKAAVRRAAREAHKLGFDIKFHVADMRDLSALPTSDFDAVLVGDNALPHLLSDEDLSQALESISIRLKPGGVLLATIRDYDSLLSTRPSFQGPTFYSENETRRIVHQVWDWDGNQYDVHLYLTWNSASLWTSKHYASRYRAITRAELTQGLESHGFKEIEWLMPEATTFYQPIVLARKEDNSAVEST</sequence>
<evidence type="ECO:0000313" key="3">
    <source>
        <dbReference type="EMBL" id="XBH15148.1"/>
    </source>
</evidence>
<dbReference type="RefSeq" id="WP_348270159.1">
    <property type="nucleotide sequence ID" value="NZ_CP121195.1"/>
</dbReference>
<dbReference type="EC" id="2.1.1.-" evidence="3"/>
<organism evidence="3">
    <name type="scientific">Edaphobacter paludis</name>
    <dbReference type="NCBI Taxonomy" id="3035702"/>
    <lineage>
        <taxon>Bacteria</taxon>
        <taxon>Pseudomonadati</taxon>
        <taxon>Acidobacteriota</taxon>
        <taxon>Terriglobia</taxon>
        <taxon>Terriglobales</taxon>
        <taxon>Acidobacteriaceae</taxon>
        <taxon>Edaphobacter</taxon>
    </lineage>
</organism>
<keyword evidence="3" id="KW-0489">Methyltransferase</keyword>
<dbReference type="EMBL" id="CP121195">
    <property type="protein sequence ID" value="XBH15148.1"/>
    <property type="molecule type" value="Genomic_DNA"/>
</dbReference>
<name>A0AAU7DDE6_9BACT</name>
<dbReference type="AlphaFoldDB" id="A0AAU7DDE6"/>